<feature type="signal peptide" evidence="2">
    <location>
        <begin position="1"/>
        <end position="22"/>
    </location>
</feature>
<dbReference type="Proteomes" id="UP000315017">
    <property type="component" value="Chromosome"/>
</dbReference>
<evidence type="ECO:0000259" key="4">
    <source>
        <dbReference type="Pfam" id="PF07995"/>
    </source>
</evidence>
<dbReference type="Gene3D" id="2.120.10.30">
    <property type="entry name" value="TolB, C-terminal domain"/>
    <property type="match status" value="1"/>
</dbReference>
<dbReference type="GO" id="GO:0016491">
    <property type="term" value="F:oxidoreductase activity"/>
    <property type="evidence" value="ECO:0007669"/>
    <property type="project" value="UniProtKB-KW"/>
</dbReference>
<feature type="chain" id="PRO_5021754876" evidence="2">
    <location>
        <begin position="23"/>
        <end position="1081"/>
    </location>
</feature>
<organism evidence="5 6">
    <name type="scientific">Anatilimnocola aggregata</name>
    <dbReference type="NCBI Taxonomy" id="2528021"/>
    <lineage>
        <taxon>Bacteria</taxon>
        <taxon>Pseudomonadati</taxon>
        <taxon>Planctomycetota</taxon>
        <taxon>Planctomycetia</taxon>
        <taxon>Pirellulales</taxon>
        <taxon>Pirellulaceae</taxon>
        <taxon>Anatilimnocola</taxon>
    </lineage>
</organism>
<dbReference type="InterPro" id="IPR011042">
    <property type="entry name" value="6-blade_b-propeller_TolB-like"/>
</dbReference>
<dbReference type="PANTHER" id="PTHR19328:SF75">
    <property type="entry name" value="ALDOSE SUGAR DEHYDROGENASE YLII"/>
    <property type="match status" value="1"/>
</dbReference>
<gene>
    <name evidence="5" type="primary">yliI_4</name>
    <name evidence="5" type="ORF">ETAA8_38730</name>
</gene>
<keyword evidence="2" id="KW-0732">Signal</keyword>
<dbReference type="InterPro" id="IPR012938">
    <property type="entry name" value="Glc/Sorbosone_DH"/>
</dbReference>
<name>A0A517YEW9_9BACT</name>
<dbReference type="Gene3D" id="2.60.40.1190">
    <property type="match status" value="1"/>
</dbReference>
<evidence type="ECO:0000256" key="1">
    <source>
        <dbReference type="SAM" id="MobiDB-lite"/>
    </source>
</evidence>
<feature type="domain" description="Carbohydrate-binding" evidence="3">
    <location>
        <begin position="62"/>
        <end position="231"/>
    </location>
</feature>
<dbReference type="EC" id="1.1.5.-" evidence="5"/>
<dbReference type="AlphaFoldDB" id="A0A517YEW9"/>
<evidence type="ECO:0000313" key="5">
    <source>
        <dbReference type="EMBL" id="QDU28768.1"/>
    </source>
</evidence>
<evidence type="ECO:0000313" key="6">
    <source>
        <dbReference type="Proteomes" id="UP000315017"/>
    </source>
</evidence>
<dbReference type="Pfam" id="PF06452">
    <property type="entry name" value="CBM9_1"/>
    <property type="match status" value="1"/>
</dbReference>
<feature type="region of interest" description="Disordered" evidence="1">
    <location>
        <begin position="1040"/>
        <end position="1081"/>
    </location>
</feature>
<dbReference type="EMBL" id="CP036274">
    <property type="protein sequence ID" value="QDU28768.1"/>
    <property type="molecule type" value="Genomic_DNA"/>
</dbReference>
<feature type="compositionally biased region" description="Basic and acidic residues" evidence="1">
    <location>
        <begin position="1040"/>
        <end position="1049"/>
    </location>
</feature>
<dbReference type="SUPFAM" id="SSF49344">
    <property type="entry name" value="CBD9-like"/>
    <property type="match status" value="1"/>
</dbReference>
<reference evidence="5 6" key="1">
    <citation type="submission" date="2019-02" db="EMBL/GenBank/DDBJ databases">
        <title>Deep-cultivation of Planctomycetes and their phenomic and genomic characterization uncovers novel biology.</title>
        <authorList>
            <person name="Wiegand S."/>
            <person name="Jogler M."/>
            <person name="Boedeker C."/>
            <person name="Pinto D."/>
            <person name="Vollmers J."/>
            <person name="Rivas-Marin E."/>
            <person name="Kohn T."/>
            <person name="Peeters S.H."/>
            <person name="Heuer A."/>
            <person name="Rast P."/>
            <person name="Oberbeckmann S."/>
            <person name="Bunk B."/>
            <person name="Jeske O."/>
            <person name="Meyerdierks A."/>
            <person name="Storesund J.E."/>
            <person name="Kallscheuer N."/>
            <person name="Luecker S."/>
            <person name="Lage O.M."/>
            <person name="Pohl T."/>
            <person name="Merkel B.J."/>
            <person name="Hornburger P."/>
            <person name="Mueller R.-W."/>
            <person name="Bruemmer F."/>
            <person name="Labrenz M."/>
            <person name="Spormann A.M."/>
            <person name="Op den Camp H."/>
            <person name="Overmann J."/>
            <person name="Amann R."/>
            <person name="Jetten M.S.M."/>
            <person name="Mascher T."/>
            <person name="Medema M.H."/>
            <person name="Devos D.P."/>
            <person name="Kaster A.-K."/>
            <person name="Ovreas L."/>
            <person name="Rohde M."/>
            <person name="Galperin M.Y."/>
            <person name="Jogler C."/>
        </authorList>
    </citation>
    <scope>NUCLEOTIDE SEQUENCE [LARGE SCALE GENOMIC DNA]</scope>
    <source>
        <strain evidence="5 6">ETA_A8</strain>
    </source>
</reference>
<dbReference type="KEGG" id="aagg:ETAA8_38730"/>
<protein>
    <submittedName>
        <fullName evidence="5">Soluble aldose sugar dehydrogenase YliI</fullName>
        <ecNumber evidence="5">1.1.5.-</ecNumber>
    </submittedName>
</protein>
<dbReference type="GO" id="GO:0016052">
    <property type="term" value="P:carbohydrate catabolic process"/>
    <property type="evidence" value="ECO:0007669"/>
    <property type="project" value="InterPro"/>
</dbReference>
<keyword evidence="6" id="KW-1185">Reference proteome</keyword>
<proteinExistence type="predicted"/>
<dbReference type="InterPro" id="IPR011041">
    <property type="entry name" value="Quinoprot_gluc/sorb_DH_b-prop"/>
</dbReference>
<dbReference type="PANTHER" id="PTHR19328">
    <property type="entry name" value="HEDGEHOG-INTERACTING PROTEIN"/>
    <property type="match status" value="1"/>
</dbReference>
<dbReference type="Pfam" id="PF07995">
    <property type="entry name" value="GSDH"/>
    <property type="match status" value="1"/>
</dbReference>
<dbReference type="GO" id="GO:0030246">
    <property type="term" value="F:carbohydrate binding"/>
    <property type="evidence" value="ECO:0007669"/>
    <property type="project" value="InterPro"/>
</dbReference>
<feature type="compositionally biased region" description="Basic and acidic residues" evidence="1">
    <location>
        <begin position="1058"/>
        <end position="1074"/>
    </location>
</feature>
<feature type="domain" description="Glucose/Sorbosone dehydrogenase" evidence="4">
    <location>
        <begin position="363"/>
        <end position="651"/>
    </location>
</feature>
<keyword evidence="5" id="KW-0560">Oxidoreductase</keyword>
<evidence type="ECO:0000256" key="2">
    <source>
        <dbReference type="SAM" id="SignalP"/>
    </source>
</evidence>
<dbReference type="SUPFAM" id="SSF50952">
    <property type="entry name" value="Soluble quinoprotein glucose dehydrogenase"/>
    <property type="match status" value="1"/>
</dbReference>
<evidence type="ECO:0000259" key="3">
    <source>
        <dbReference type="Pfam" id="PF06452"/>
    </source>
</evidence>
<dbReference type="CDD" id="cd09620">
    <property type="entry name" value="CBM9_like_3"/>
    <property type="match status" value="1"/>
</dbReference>
<accession>A0A517YEW9</accession>
<sequence length="1081" mass="121355" precursor="true">MRLFARFAAAWLVVTFATVSLAQDSKEKKEPLPSTEKPKADQPFKRPETEFNCRFTEQKIEIDGLGTDSAWETADVIDAFHLPWLGAKARGSKTATKARLLWDRDYLYFLAEMEDHDLYADVKDKDGMLWNNDVFELFFKPAEDKPGYYEFQVNAAGATLDMFLPRRGTGGYARYKDDGKFDFPAKVKLKGSLNRWTDKDEGWSVEGRLAWGDFLRTGGRPEVNEIWKFALCRYDYTVEFEGPELSTIAPLKQANFHAHENYASLKFLGPQQEPAGKKLGIDPAKFKPLTTSKVVGSPDPPLPYRAVKAYPKLPMTFPIGAKLIPGSDTMLVIAQNRSSGPSVINRFRDSAETTELIEYLPVPGTGTAYGMAFHPKFAENGYMYLGWNGSIDKSKKMCRVTRFKLDPKPPHAIDPASALEIIAWESDGHNGADVTFGNDGFLYVTSGDGTSDSDTNIAGQTTDTLLSKVLRIDVDHPEGDKQYSIPKDNPFVQRQEFRPETYAYGLRNPWRITTDPVTGHIWVGNNGQDLWEQVYFVRPGDNYGWSVYEGGNIFYAERKLGPDPHVKPTAEHHHNEARSLTGGVVYHGSKYPELKGAYIYGDHSTGRIWAIKHDGQKVVWHKLIADTTYNISGFALDSKGELLVLDHRSNGEGGMYHLEPIPAETVQQNFPRKLSESGLFQDVAKHSMVDGVVPYSVNSPLWSDGSHKERFIAIPAIEGRDMKIEFNTGRSWKFPDDAVLVKSFALETTAGDPKSRRWVETRFMVKQEGEWAGYSYRWNEAQTDAELVEAGGADQTFEIRVPKSSESPASVRQQKWHYPSRTECMVCHSRAANFVLGLSESQMNREHDYGGVVDHQFRVLERLGMLKIAAANEPTVRFREQLKTAGLADKDINDHFRKAADSDMQRAGKTTQSLFVKDVDAYKKLPNPYDETETLDARARSYLQSNCSHCHIDAGGGNSQMQLEFNTDPFKMKLIGEKPLHHKFDLKDPLLVAPGEPDRSVLLHRLANRGEKSGQMPQLATYLVDEAAVKLFRAWIAEVKQPEPPKVEPPKTVPAKVEAPKAEPAKPESVKPELPKAAPAK</sequence>
<dbReference type="GO" id="GO:0004553">
    <property type="term" value="F:hydrolase activity, hydrolyzing O-glycosyl compounds"/>
    <property type="evidence" value="ECO:0007669"/>
    <property type="project" value="InterPro"/>
</dbReference>
<dbReference type="InterPro" id="IPR010502">
    <property type="entry name" value="Carb-bd_dom_fam9"/>
</dbReference>